<sequence>MKHRATREFVIGGVLGPITRPEVVIAGLYRGDDLVIVGRTVPLSPAQSAELGAVLTPAKPGHPWPDEITSKRWGGKDSKKPLTKVEPLVVAEVAADPATQGGQVRHSMRFIRLRPDLTPDDLDQLDS</sequence>
<dbReference type="Gene3D" id="2.40.50.140">
    <property type="entry name" value="Nucleic acid-binding proteins"/>
    <property type="match status" value="1"/>
</dbReference>
<accession>A0ABY2B922</accession>
<dbReference type="CDD" id="cd07970">
    <property type="entry name" value="OBF_DNA_ligase_LigC"/>
    <property type="match status" value="1"/>
</dbReference>
<dbReference type="RefSeq" id="WP_132195523.1">
    <property type="nucleotide sequence ID" value="NZ_SLWM01000027.1"/>
</dbReference>
<evidence type="ECO:0000256" key="1">
    <source>
        <dbReference type="ARBA" id="ARBA00012727"/>
    </source>
</evidence>
<dbReference type="InterPro" id="IPR012340">
    <property type="entry name" value="NA-bd_OB-fold"/>
</dbReference>
<feature type="region of interest" description="Disordered" evidence="2">
    <location>
        <begin position="54"/>
        <end position="80"/>
    </location>
</feature>
<feature type="domain" description="DNA ligase ATP-dependent C-terminal" evidence="3">
    <location>
        <begin position="25"/>
        <end position="116"/>
    </location>
</feature>
<comment type="caution">
    <text evidence="4">The sequence shown here is derived from an EMBL/GenBank/DDBJ whole genome shotgun (WGS) entry which is preliminary data.</text>
</comment>
<dbReference type="EMBL" id="SLWM01000027">
    <property type="protein sequence ID" value="TCO12182.1"/>
    <property type="molecule type" value="Genomic_DNA"/>
</dbReference>
<dbReference type="SUPFAM" id="SSF50249">
    <property type="entry name" value="Nucleic acid-binding proteins"/>
    <property type="match status" value="1"/>
</dbReference>
<name>A0ABY2B922_9ACTN</name>
<evidence type="ECO:0000313" key="5">
    <source>
        <dbReference type="Proteomes" id="UP000295818"/>
    </source>
</evidence>
<dbReference type="Pfam" id="PF04679">
    <property type="entry name" value="DNA_ligase_A_C"/>
    <property type="match status" value="1"/>
</dbReference>
<dbReference type="InterPro" id="IPR012309">
    <property type="entry name" value="DNA_ligase_ATP-dep_C"/>
</dbReference>
<reference evidence="4 5" key="1">
    <citation type="journal article" date="2015" name="Stand. Genomic Sci.">
        <title>Genomic Encyclopedia of Bacterial and Archaeal Type Strains, Phase III: the genomes of soil and plant-associated and newly described type strains.</title>
        <authorList>
            <person name="Whitman W.B."/>
            <person name="Woyke T."/>
            <person name="Klenk H.P."/>
            <person name="Zhou Y."/>
            <person name="Lilburn T.G."/>
            <person name="Beck B.J."/>
            <person name="De Vos P."/>
            <person name="Vandamme P."/>
            <person name="Eisen J.A."/>
            <person name="Garrity G."/>
            <person name="Hugenholtz P."/>
            <person name="Kyrpides N.C."/>
        </authorList>
    </citation>
    <scope>NUCLEOTIDE SEQUENCE [LARGE SCALE GENOMIC DNA]</scope>
    <source>
        <strain evidence="4 5">VKM Ac-2538</strain>
    </source>
</reference>
<dbReference type="InterPro" id="IPR044117">
    <property type="entry name" value="OBF_LigC-like"/>
</dbReference>
<protein>
    <recommendedName>
        <fullName evidence="1">DNA ligase (ATP)</fullName>
        <ecNumber evidence="1">6.5.1.1</ecNumber>
    </recommendedName>
</protein>
<evidence type="ECO:0000259" key="3">
    <source>
        <dbReference type="Pfam" id="PF04679"/>
    </source>
</evidence>
<dbReference type="EC" id="6.5.1.1" evidence="1"/>
<proteinExistence type="predicted"/>
<evidence type="ECO:0000256" key="2">
    <source>
        <dbReference type="SAM" id="MobiDB-lite"/>
    </source>
</evidence>
<keyword evidence="5" id="KW-1185">Reference proteome</keyword>
<organism evidence="4 5">
    <name type="scientific">Kribbella orskensis</name>
    <dbReference type="NCBI Taxonomy" id="2512216"/>
    <lineage>
        <taxon>Bacteria</taxon>
        <taxon>Bacillati</taxon>
        <taxon>Actinomycetota</taxon>
        <taxon>Actinomycetes</taxon>
        <taxon>Propionibacteriales</taxon>
        <taxon>Kribbellaceae</taxon>
        <taxon>Kribbella</taxon>
    </lineage>
</organism>
<feature type="compositionally biased region" description="Basic and acidic residues" evidence="2">
    <location>
        <begin position="64"/>
        <end position="80"/>
    </location>
</feature>
<evidence type="ECO:0000313" key="4">
    <source>
        <dbReference type="EMBL" id="TCO12182.1"/>
    </source>
</evidence>
<gene>
    <name evidence="4" type="ORF">EV644_12773</name>
</gene>
<dbReference type="Proteomes" id="UP000295818">
    <property type="component" value="Unassembled WGS sequence"/>
</dbReference>